<dbReference type="SUPFAM" id="SSF158568">
    <property type="entry name" value="AF1862-like"/>
    <property type="match status" value="1"/>
</dbReference>
<evidence type="ECO:0000256" key="3">
    <source>
        <dbReference type="ARBA" id="ARBA00022490"/>
    </source>
</evidence>
<evidence type="ECO:0000256" key="4">
    <source>
        <dbReference type="ARBA" id="ARBA00023118"/>
    </source>
</evidence>
<gene>
    <name evidence="6" type="primary">cmr5</name>
    <name evidence="6" type="ORF">EI684_12495</name>
</gene>
<protein>
    <recommendedName>
        <fullName evidence="5">CRISPR type III-B/RAMP module-associated protein Cmr5</fullName>
    </recommendedName>
</protein>
<dbReference type="GO" id="GO:0005737">
    <property type="term" value="C:cytoplasm"/>
    <property type="evidence" value="ECO:0007669"/>
    <property type="project" value="UniProtKB-SubCell"/>
</dbReference>
<keyword evidence="4" id="KW-0051">Antiviral defense</keyword>
<dbReference type="AlphaFoldDB" id="A0A426TY77"/>
<dbReference type="Proteomes" id="UP000280307">
    <property type="component" value="Unassembled WGS sequence"/>
</dbReference>
<reference evidence="6 7" key="1">
    <citation type="submission" date="2018-12" db="EMBL/GenBank/DDBJ databases">
        <title>Genome Sequence of Candidatus Viridilinea halotolerans isolated from saline sulfide-rich spring.</title>
        <authorList>
            <person name="Grouzdev D.S."/>
            <person name="Burganskaya E.I."/>
            <person name="Krutkina M.S."/>
            <person name="Sukhacheva M.V."/>
            <person name="Gorlenko V.M."/>
        </authorList>
    </citation>
    <scope>NUCLEOTIDE SEQUENCE [LARGE SCALE GENOMIC DNA]</scope>
    <source>
        <strain evidence="6">Chok-6</strain>
    </source>
</reference>
<keyword evidence="3" id="KW-0963">Cytoplasm</keyword>
<proteinExistence type="inferred from homology"/>
<comment type="subcellular location">
    <subcellularLocation>
        <location evidence="1">Cytoplasm</location>
    </subcellularLocation>
</comment>
<dbReference type="InterPro" id="IPR023101">
    <property type="entry name" value="AF1862-like_dom_sf"/>
</dbReference>
<sequence length="136" mass="15327">MSSEQFFTREQTYASRVYALIKPLSAKDEAERKAYGSLAHKLPILIRTAGLAQALAFVAARNKEGTPQRRLLAHLEEVLQQTNLLAQGANLVERSRTASFEEYMRLTEGSLQALLWFKRFAQAELKVEAGTEEEGR</sequence>
<dbReference type="GO" id="GO:0051607">
    <property type="term" value="P:defense response to virus"/>
    <property type="evidence" value="ECO:0007669"/>
    <property type="project" value="UniProtKB-KW"/>
</dbReference>
<evidence type="ECO:0000256" key="2">
    <source>
        <dbReference type="ARBA" id="ARBA00006161"/>
    </source>
</evidence>
<comment type="caution">
    <text evidence="6">The sequence shown here is derived from an EMBL/GenBank/DDBJ whole genome shotgun (WGS) entry which is preliminary data.</text>
</comment>
<accession>A0A426TY77</accession>
<dbReference type="InterPro" id="IPR010160">
    <property type="entry name" value="CRISPR-assoc_prot_Cmr5"/>
</dbReference>
<comment type="similarity">
    <text evidence="2">Belongs to the CRISPR system Cmr5 family.</text>
</comment>
<dbReference type="EMBL" id="RSAS01000488">
    <property type="protein sequence ID" value="RRR70864.1"/>
    <property type="molecule type" value="Genomic_DNA"/>
</dbReference>
<evidence type="ECO:0000256" key="1">
    <source>
        <dbReference type="ARBA" id="ARBA00004496"/>
    </source>
</evidence>
<evidence type="ECO:0000256" key="5">
    <source>
        <dbReference type="ARBA" id="ARBA00030001"/>
    </source>
</evidence>
<dbReference type="Gene3D" id="1.10.520.30">
    <property type="entry name" value="AF1862-like domain"/>
    <property type="match status" value="1"/>
</dbReference>
<name>A0A426TY77_9CHLR</name>
<evidence type="ECO:0000313" key="7">
    <source>
        <dbReference type="Proteomes" id="UP000280307"/>
    </source>
</evidence>
<dbReference type="NCBIfam" id="TIGR01881">
    <property type="entry name" value="cas_Cmr5"/>
    <property type="match status" value="1"/>
</dbReference>
<evidence type="ECO:0000313" key="6">
    <source>
        <dbReference type="EMBL" id="RRR70864.1"/>
    </source>
</evidence>
<dbReference type="Pfam" id="PF09701">
    <property type="entry name" value="Cas_Cmr5"/>
    <property type="match status" value="1"/>
</dbReference>
<organism evidence="6 7">
    <name type="scientific">Candidatus Viridilinea halotolerans</name>
    <dbReference type="NCBI Taxonomy" id="2491704"/>
    <lineage>
        <taxon>Bacteria</taxon>
        <taxon>Bacillati</taxon>
        <taxon>Chloroflexota</taxon>
        <taxon>Chloroflexia</taxon>
        <taxon>Chloroflexales</taxon>
        <taxon>Chloroflexineae</taxon>
        <taxon>Oscillochloridaceae</taxon>
        <taxon>Candidatus Viridilinea</taxon>
    </lineage>
</organism>
<dbReference type="CDD" id="cd09749">
    <property type="entry name" value="Cmr5_III-B"/>
    <property type="match status" value="1"/>
</dbReference>